<dbReference type="PANTHER" id="PTHR43765">
    <property type="entry name" value="2-DEHYDROPANTOATE 2-REDUCTASE-RELATED"/>
    <property type="match status" value="1"/>
</dbReference>
<keyword evidence="7 11" id="KW-0521">NADP</keyword>
<dbReference type="InterPro" id="IPR036291">
    <property type="entry name" value="NAD(P)-bd_dom_sf"/>
</dbReference>
<dbReference type="Proteomes" id="UP001146670">
    <property type="component" value="Unassembled WGS sequence"/>
</dbReference>
<dbReference type="InterPro" id="IPR013332">
    <property type="entry name" value="KPR_N"/>
</dbReference>
<feature type="domain" description="Ketopantoate reductase C-terminal" evidence="13">
    <location>
        <begin position="177"/>
        <end position="301"/>
    </location>
</feature>
<comment type="caution">
    <text evidence="14">The sequence shown here is derived from an EMBL/GenBank/DDBJ whole genome shotgun (WGS) entry which is preliminary data.</text>
</comment>
<dbReference type="GO" id="GO:0050661">
    <property type="term" value="F:NADP binding"/>
    <property type="evidence" value="ECO:0007669"/>
    <property type="project" value="TreeGrafter"/>
</dbReference>
<protein>
    <recommendedName>
        <fullName evidence="5 11">2-dehydropantoate 2-reductase</fullName>
        <ecNumber evidence="4 11">1.1.1.169</ecNumber>
    </recommendedName>
    <alternativeName>
        <fullName evidence="9 11">Ketopantoate reductase</fullName>
    </alternativeName>
</protein>
<evidence type="ECO:0000256" key="6">
    <source>
        <dbReference type="ARBA" id="ARBA00022655"/>
    </source>
</evidence>
<dbReference type="InterPro" id="IPR003710">
    <property type="entry name" value="ApbA"/>
</dbReference>
<evidence type="ECO:0000313" key="15">
    <source>
        <dbReference type="Proteomes" id="UP001146670"/>
    </source>
</evidence>
<comment type="function">
    <text evidence="1 11">Catalyzes the NADPH-dependent reduction of ketopantoate into pantoic acid.</text>
</comment>
<evidence type="ECO:0000256" key="11">
    <source>
        <dbReference type="RuleBase" id="RU362068"/>
    </source>
</evidence>
<dbReference type="InterPro" id="IPR013328">
    <property type="entry name" value="6PGD_dom2"/>
</dbReference>
<dbReference type="AlphaFoldDB" id="A0A9X3JDY9"/>
<evidence type="ECO:0000256" key="1">
    <source>
        <dbReference type="ARBA" id="ARBA00002919"/>
    </source>
</evidence>
<comment type="catalytic activity">
    <reaction evidence="10 11">
        <text>(R)-pantoate + NADP(+) = 2-dehydropantoate + NADPH + H(+)</text>
        <dbReference type="Rhea" id="RHEA:16233"/>
        <dbReference type="ChEBI" id="CHEBI:11561"/>
        <dbReference type="ChEBI" id="CHEBI:15378"/>
        <dbReference type="ChEBI" id="CHEBI:15980"/>
        <dbReference type="ChEBI" id="CHEBI:57783"/>
        <dbReference type="ChEBI" id="CHEBI:58349"/>
        <dbReference type="EC" id="1.1.1.169"/>
    </reaction>
</comment>
<evidence type="ECO:0000256" key="5">
    <source>
        <dbReference type="ARBA" id="ARBA00019465"/>
    </source>
</evidence>
<dbReference type="SUPFAM" id="SSF48179">
    <property type="entry name" value="6-phosphogluconate dehydrogenase C-terminal domain-like"/>
    <property type="match status" value="1"/>
</dbReference>
<keyword evidence="6 11" id="KW-0566">Pantothenate biosynthesis</keyword>
<evidence type="ECO:0000256" key="9">
    <source>
        <dbReference type="ARBA" id="ARBA00032024"/>
    </source>
</evidence>
<dbReference type="NCBIfam" id="TIGR00745">
    <property type="entry name" value="apbA_panE"/>
    <property type="match status" value="1"/>
</dbReference>
<dbReference type="GO" id="GO:0008677">
    <property type="term" value="F:2-dehydropantoate 2-reductase activity"/>
    <property type="evidence" value="ECO:0007669"/>
    <property type="project" value="UniProtKB-EC"/>
</dbReference>
<dbReference type="PANTHER" id="PTHR43765:SF2">
    <property type="entry name" value="2-DEHYDROPANTOATE 2-REDUCTASE"/>
    <property type="match status" value="1"/>
</dbReference>
<dbReference type="EC" id="1.1.1.169" evidence="4 11"/>
<evidence type="ECO:0000256" key="4">
    <source>
        <dbReference type="ARBA" id="ARBA00013014"/>
    </source>
</evidence>
<dbReference type="Pfam" id="PF02558">
    <property type="entry name" value="ApbA"/>
    <property type="match status" value="1"/>
</dbReference>
<name>A0A9X3JDY9_9LACT</name>
<dbReference type="RefSeq" id="WP_268752628.1">
    <property type="nucleotide sequence ID" value="NZ_JAPRFQ010000003.1"/>
</dbReference>
<dbReference type="GO" id="GO:0005737">
    <property type="term" value="C:cytoplasm"/>
    <property type="evidence" value="ECO:0007669"/>
    <property type="project" value="TreeGrafter"/>
</dbReference>
<sequence>MLIYIAGSGAMGCRFGKQLHEAGNDVILLDKWEDHIQAIRENGLKVSGDEEKVVNIPIMRPEEAKEQADLVILFTKAMQLPDMLEAIQDVIGPDTQVLCLLNGLGHQEVISKYVPEKNIIMGVTVWTAQLQGPGHVYLASTGSINIQSLNPDGQDKGKEIADVLSKANLNAIYDEDVIPSIWRKACVNGTMNSNCALLDCKIGELFASEDGLTIVHEIIHEFVVVGQAEGVALNEEEITDYVMQTSKSAAHHYPSMHQDLVQNNRYTEIDFINGAVSRLGRNHDIATPYCDLITQLIHAKEDVLIGKK</sequence>
<organism evidence="14 15">
    <name type="scientific">Aerococcus kribbianus</name>
    <dbReference type="NCBI Taxonomy" id="2999064"/>
    <lineage>
        <taxon>Bacteria</taxon>
        <taxon>Bacillati</taxon>
        <taxon>Bacillota</taxon>
        <taxon>Bacilli</taxon>
        <taxon>Lactobacillales</taxon>
        <taxon>Aerococcaceae</taxon>
        <taxon>Aerococcus</taxon>
    </lineage>
</organism>
<dbReference type="Pfam" id="PF08546">
    <property type="entry name" value="ApbA_C"/>
    <property type="match status" value="1"/>
</dbReference>
<evidence type="ECO:0000259" key="13">
    <source>
        <dbReference type="Pfam" id="PF08546"/>
    </source>
</evidence>
<dbReference type="NCBIfam" id="NF005088">
    <property type="entry name" value="PRK06522.1-2"/>
    <property type="match status" value="1"/>
</dbReference>
<gene>
    <name evidence="14" type="ORF">OW157_06985</name>
</gene>
<dbReference type="GO" id="GO:0015940">
    <property type="term" value="P:pantothenate biosynthetic process"/>
    <property type="evidence" value="ECO:0007669"/>
    <property type="project" value="UniProtKB-KW"/>
</dbReference>
<dbReference type="InterPro" id="IPR050838">
    <property type="entry name" value="Ketopantoate_reductase"/>
</dbReference>
<evidence type="ECO:0000256" key="10">
    <source>
        <dbReference type="ARBA" id="ARBA00048793"/>
    </source>
</evidence>
<dbReference type="InterPro" id="IPR008927">
    <property type="entry name" value="6-PGluconate_DH-like_C_sf"/>
</dbReference>
<evidence type="ECO:0000313" key="14">
    <source>
        <dbReference type="EMBL" id="MCZ0726298.1"/>
    </source>
</evidence>
<proteinExistence type="inferred from homology"/>
<dbReference type="Gene3D" id="1.10.1040.10">
    <property type="entry name" value="N-(1-d-carboxylethyl)-l-norvaline Dehydrogenase, domain 2"/>
    <property type="match status" value="1"/>
</dbReference>
<evidence type="ECO:0000256" key="7">
    <source>
        <dbReference type="ARBA" id="ARBA00022857"/>
    </source>
</evidence>
<dbReference type="Gene3D" id="3.40.50.720">
    <property type="entry name" value="NAD(P)-binding Rossmann-like Domain"/>
    <property type="match status" value="1"/>
</dbReference>
<reference evidence="14" key="1">
    <citation type="submission" date="2022-12" db="EMBL/GenBank/DDBJ databases">
        <title>Description and comparative metabolic analysis of Aerococcus sp. nov., isolated from the feces of a pig.</title>
        <authorList>
            <person name="Chang Y.-H."/>
        </authorList>
    </citation>
    <scope>NUCLEOTIDE SEQUENCE</scope>
    <source>
        <strain evidence="14">YH-aer222</strain>
    </source>
</reference>
<comment type="similarity">
    <text evidence="3 11">Belongs to the ketopantoate reductase family.</text>
</comment>
<evidence type="ECO:0000256" key="8">
    <source>
        <dbReference type="ARBA" id="ARBA00023002"/>
    </source>
</evidence>
<evidence type="ECO:0000256" key="3">
    <source>
        <dbReference type="ARBA" id="ARBA00007870"/>
    </source>
</evidence>
<feature type="domain" description="Ketopantoate reductase N-terminal" evidence="12">
    <location>
        <begin position="3"/>
        <end position="150"/>
    </location>
</feature>
<dbReference type="SUPFAM" id="SSF51735">
    <property type="entry name" value="NAD(P)-binding Rossmann-fold domains"/>
    <property type="match status" value="1"/>
</dbReference>
<evidence type="ECO:0000256" key="2">
    <source>
        <dbReference type="ARBA" id="ARBA00004994"/>
    </source>
</evidence>
<keyword evidence="15" id="KW-1185">Reference proteome</keyword>
<comment type="pathway">
    <text evidence="2 11">Cofactor biosynthesis; (R)-pantothenate biosynthesis; (R)-pantoate from 3-methyl-2-oxobutanoate: step 2/2.</text>
</comment>
<dbReference type="EMBL" id="JAPRFR010000003">
    <property type="protein sequence ID" value="MCZ0726298.1"/>
    <property type="molecule type" value="Genomic_DNA"/>
</dbReference>
<evidence type="ECO:0000259" key="12">
    <source>
        <dbReference type="Pfam" id="PF02558"/>
    </source>
</evidence>
<keyword evidence="8 11" id="KW-0560">Oxidoreductase</keyword>
<accession>A0A9X3JDY9</accession>
<dbReference type="InterPro" id="IPR013752">
    <property type="entry name" value="KPA_reductase"/>
</dbReference>